<protein>
    <submittedName>
        <fullName evidence="1">Uncharacterized protein</fullName>
    </submittedName>
</protein>
<dbReference type="EMBL" id="JYDI01000105">
    <property type="protein sequence ID" value="KRY52432.1"/>
    <property type="molecule type" value="Genomic_DNA"/>
</dbReference>
<organism evidence="1 2">
    <name type="scientific">Trichinella britovi</name>
    <name type="common">Parasitic roundworm</name>
    <dbReference type="NCBI Taxonomy" id="45882"/>
    <lineage>
        <taxon>Eukaryota</taxon>
        <taxon>Metazoa</taxon>
        <taxon>Ecdysozoa</taxon>
        <taxon>Nematoda</taxon>
        <taxon>Enoplea</taxon>
        <taxon>Dorylaimia</taxon>
        <taxon>Trichinellida</taxon>
        <taxon>Trichinellidae</taxon>
        <taxon>Trichinella</taxon>
    </lineage>
</organism>
<proteinExistence type="predicted"/>
<name>A0A0V1CT12_TRIBR</name>
<accession>A0A0V1CT12</accession>
<evidence type="ECO:0000313" key="2">
    <source>
        <dbReference type="Proteomes" id="UP000054653"/>
    </source>
</evidence>
<dbReference type="Proteomes" id="UP000054653">
    <property type="component" value="Unassembled WGS sequence"/>
</dbReference>
<keyword evidence="2" id="KW-1185">Reference proteome</keyword>
<dbReference type="AlphaFoldDB" id="A0A0V1CT12"/>
<evidence type="ECO:0000313" key="1">
    <source>
        <dbReference type="EMBL" id="KRY52432.1"/>
    </source>
</evidence>
<comment type="caution">
    <text evidence="1">The sequence shown here is derived from an EMBL/GenBank/DDBJ whole genome shotgun (WGS) entry which is preliminary data.</text>
</comment>
<gene>
    <name evidence="1" type="ORF">T03_2703</name>
</gene>
<sequence length="289" mass="32946">MFITEQPLGSRTSHCQLSCTPSTTVCHRSPPAIWTLVHHQDPAGSTKINDRTDPVISPVEIFTRAEKVTPSLQICSSVILPRAHWLLGKFCSATSTTSLTLGCCWSGLHFPRAESGTKYSRFRPSSTRRLILTTSPLETLVDVFHHLDAPRNCLKTSRVVVEVRLEGALLSCRWPALNHLLEQRPERLLPWLQSENRIIFRHPCKRTFGKAVLMALKTAISVIFIRHSQKCLVTLWRWFGREFFDIRELRDAFLIDRLTLVYLIFLVNRIPKYSYAVANHTISLQSASS</sequence>
<reference evidence="1 2" key="1">
    <citation type="submission" date="2015-01" db="EMBL/GenBank/DDBJ databases">
        <title>Evolution of Trichinella species and genotypes.</title>
        <authorList>
            <person name="Korhonen P.K."/>
            <person name="Edoardo P."/>
            <person name="Giuseppe L.R."/>
            <person name="Gasser R.B."/>
        </authorList>
    </citation>
    <scope>NUCLEOTIDE SEQUENCE [LARGE SCALE GENOMIC DNA]</scope>
    <source>
        <strain evidence="1">ISS120</strain>
    </source>
</reference>